<proteinExistence type="predicted"/>
<evidence type="ECO:0000313" key="2">
    <source>
        <dbReference type="Proteomes" id="UP000242664"/>
    </source>
</evidence>
<protein>
    <submittedName>
        <fullName evidence="1">Uncharacterized protein</fullName>
    </submittedName>
</protein>
<accession>A0ABM9WX68</accession>
<dbReference type="Proteomes" id="UP000242664">
    <property type="component" value="Unassembled WGS sequence"/>
</dbReference>
<keyword evidence="2" id="KW-1185">Reference proteome</keyword>
<name>A0ABM9WX68_VIBAE</name>
<organism evidence="1 2">
    <name type="scientific">Vibrio antiquarius (strain Ex25)</name>
    <dbReference type="NCBI Taxonomy" id="150340"/>
    <lineage>
        <taxon>Bacteria</taxon>
        <taxon>Pseudomonadati</taxon>
        <taxon>Pseudomonadota</taxon>
        <taxon>Gammaproteobacteria</taxon>
        <taxon>Vibrionales</taxon>
        <taxon>Vibrionaceae</taxon>
        <taxon>Vibrio</taxon>
        <taxon>Vibrio diabolicus subgroup</taxon>
    </lineage>
</organism>
<sequence length="37" mass="4319">MLNVIWIRKILTIVCAMLRCNAVAKNLMRLVLVQCQF</sequence>
<evidence type="ECO:0000313" key="1">
    <source>
        <dbReference type="EMBL" id="EDN58004.1"/>
    </source>
</evidence>
<dbReference type="EMBL" id="DS267813">
    <property type="protein sequence ID" value="EDN58004.1"/>
    <property type="molecule type" value="Genomic_DNA"/>
</dbReference>
<reference evidence="2" key="1">
    <citation type="submission" date="2006-10" db="EMBL/GenBank/DDBJ databases">
        <authorList>
            <person name="Heidelberg J."/>
            <person name="Sebastian Y."/>
        </authorList>
    </citation>
    <scope>NUCLEOTIDE SEQUENCE [LARGE SCALE GENOMIC DNA]</scope>
    <source>
        <strain evidence="2">EX25</strain>
    </source>
</reference>
<gene>
    <name evidence="1" type="ORF">VEx25_1067</name>
</gene>